<keyword evidence="1" id="KW-0732">Signal</keyword>
<protein>
    <submittedName>
        <fullName evidence="2">Effector protein</fullName>
    </submittedName>
</protein>
<feature type="chain" id="PRO_5032434795" evidence="1">
    <location>
        <begin position="25"/>
        <end position="271"/>
    </location>
</feature>
<dbReference type="AlphaFoldDB" id="A0A866WMK4"/>
<proteinExistence type="predicted"/>
<name>A0A866WMK4_FUSOX</name>
<organism evidence="2">
    <name type="scientific">Fusarium oxysporum f. sp. apii</name>
    <dbReference type="NCBI Taxonomy" id="224912"/>
    <lineage>
        <taxon>Eukaryota</taxon>
        <taxon>Fungi</taxon>
        <taxon>Dikarya</taxon>
        <taxon>Ascomycota</taxon>
        <taxon>Pezizomycotina</taxon>
        <taxon>Sordariomycetes</taxon>
        <taxon>Hypocreomycetidae</taxon>
        <taxon>Hypocreales</taxon>
        <taxon>Nectriaceae</taxon>
        <taxon>Fusarium</taxon>
        <taxon>Fusarium oxysporum species complex</taxon>
    </lineage>
</organism>
<accession>A0A866WMK4</accession>
<dbReference type="EMBL" id="MT364406">
    <property type="protein sequence ID" value="QOE88870.1"/>
    <property type="molecule type" value="Genomic_DNA"/>
</dbReference>
<sequence>MLYPRFQSATVAVIAAVLTPLVLGAATPTPQPSIQWETTTKDILLSEIGPFDLESQLTSSGSTGTSSTMNKRSSYSAGVCFAIPFKPQTGGAWGFKQAWCDRTGTDVNTFRVDCFGGRNYIETLPNRKGACGKGQWCVDYHGRNSKGDAADDVLCVNRKDIHTWVANTQTRPVEDKVTCSSGWRNDYKQSAKATFEVDVMDSAGINRIAPENVYYILNQKRIGVSRSNDAEVGSGYITIPPGGAIQACVTAKVAQNQILNMLGAITSFKLL</sequence>
<evidence type="ECO:0000313" key="2">
    <source>
        <dbReference type="EMBL" id="QOE88870.1"/>
    </source>
</evidence>
<reference evidence="2" key="1">
    <citation type="submission" date="2020-04" db="EMBL/GenBank/DDBJ databases">
        <title>Genomic differences between the new Fusarium oxysporum f. sp. apii (Foa) race 4 on celery, the less virulent Foa races 2 and 3, and the avirulent on celery f. sp. coriandrii.</title>
        <authorList>
            <person name="Henry P."/>
            <person name="Kaur S."/>
            <person name="Pham Q.A.T."/>
            <person name="Barakat R."/>
            <person name="Brinker S."/>
            <person name="Haensel H."/>
            <person name="Epstein L."/>
        </authorList>
    </citation>
    <scope>NUCLEOTIDE SEQUENCE</scope>
    <source>
        <strain evidence="2">FoaR4-274.AC</strain>
    </source>
</reference>
<feature type="signal peptide" evidence="1">
    <location>
        <begin position="1"/>
        <end position="24"/>
    </location>
</feature>
<evidence type="ECO:0000256" key="1">
    <source>
        <dbReference type="SAM" id="SignalP"/>
    </source>
</evidence>